<dbReference type="RefSeq" id="WP_174192201.1">
    <property type="nucleotide sequence ID" value="NZ_JABULH010000001.1"/>
</dbReference>
<proteinExistence type="predicted"/>
<feature type="domain" description="DUF6950" evidence="1">
    <location>
        <begin position="7"/>
        <end position="136"/>
    </location>
</feature>
<name>A0ABX2JHJ7_9SPHN</name>
<protein>
    <recommendedName>
        <fullName evidence="1">DUF6950 domain-containing protein</fullName>
    </recommendedName>
</protein>
<reference evidence="2 3" key="1">
    <citation type="submission" date="2020-06" db="EMBL/GenBank/DDBJ databases">
        <title>Sphingomonas hominis sp. nov., a member of the Sphingomonas, isolated from the hair of a 22-year-old girl.</title>
        <authorList>
            <person name="Zhang D.-F."/>
            <person name="Cui X.-W."/>
        </authorList>
    </citation>
    <scope>NUCLEOTIDE SEQUENCE [LARGE SCALE GENOMIC DNA]</scope>
    <source>
        <strain evidence="2 3">HHU CXW</strain>
    </source>
</reference>
<dbReference type="EMBL" id="JABULH010000001">
    <property type="protein sequence ID" value="NTS64151.1"/>
    <property type="molecule type" value="Genomic_DNA"/>
</dbReference>
<gene>
    <name evidence="2" type="ORF">HRV97_03115</name>
</gene>
<dbReference type="Proteomes" id="UP000621447">
    <property type="component" value="Unassembled WGS sequence"/>
</dbReference>
<sequence>MNLAARAEATEKVVARFRNRPFDWSDRATCIHLARAQMRALGHRPPAIPDFRSALGARKALERTGYASLEALLDSMLPRISPLSAWVGDLMLVPGKEPFGEALAINAGGALLMYHAEADGVANVVDAMVHVRAAWRL</sequence>
<dbReference type="InterPro" id="IPR053802">
    <property type="entry name" value="DUF6950"/>
</dbReference>
<comment type="caution">
    <text evidence="2">The sequence shown here is derived from an EMBL/GenBank/DDBJ whole genome shotgun (WGS) entry which is preliminary data.</text>
</comment>
<evidence type="ECO:0000313" key="2">
    <source>
        <dbReference type="EMBL" id="NTS64151.1"/>
    </source>
</evidence>
<organism evidence="2 3">
    <name type="scientific">Sphingomonas hominis</name>
    <dbReference type="NCBI Taxonomy" id="2741495"/>
    <lineage>
        <taxon>Bacteria</taxon>
        <taxon>Pseudomonadati</taxon>
        <taxon>Pseudomonadota</taxon>
        <taxon>Alphaproteobacteria</taxon>
        <taxon>Sphingomonadales</taxon>
        <taxon>Sphingomonadaceae</taxon>
        <taxon>Sphingomonas</taxon>
    </lineage>
</organism>
<keyword evidence="3" id="KW-1185">Reference proteome</keyword>
<accession>A0ABX2JHJ7</accession>
<evidence type="ECO:0000259" key="1">
    <source>
        <dbReference type="Pfam" id="PF22262"/>
    </source>
</evidence>
<dbReference type="Pfam" id="PF22262">
    <property type="entry name" value="DUF6950"/>
    <property type="match status" value="1"/>
</dbReference>
<evidence type="ECO:0000313" key="3">
    <source>
        <dbReference type="Proteomes" id="UP000621447"/>
    </source>
</evidence>